<feature type="transmembrane region" description="Helical" evidence="6">
    <location>
        <begin position="383"/>
        <end position="403"/>
    </location>
</feature>
<feature type="transmembrane region" description="Helical" evidence="6">
    <location>
        <begin position="173"/>
        <end position="196"/>
    </location>
</feature>
<evidence type="ECO:0000313" key="7">
    <source>
        <dbReference type="EMBL" id="MBC5630399.1"/>
    </source>
</evidence>
<keyword evidence="4 6" id="KW-1133">Transmembrane helix</keyword>
<dbReference type="PANTHER" id="PTHR43652:SF2">
    <property type="entry name" value="BASIC AMINO ACID ANTIPORTER YFCC-RELATED"/>
    <property type="match status" value="1"/>
</dbReference>
<keyword evidence="5 6" id="KW-0472">Membrane</keyword>
<evidence type="ECO:0000313" key="8">
    <source>
        <dbReference type="Proteomes" id="UP000596929"/>
    </source>
</evidence>
<comment type="caution">
    <text evidence="7">The sequence shown here is derived from an EMBL/GenBank/DDBJ whole genome shotgun (WGS) entry which is preliminary data.</text>
</comment>
<feature type="transmembrane region" description="Helical" evidence="6">
    <location>
        <begin position="357"/>
        <end position="376"/>
    </location>
</feature>
<feature type="transmembrane region" description="Helical" evidence="6">
    <location>
        <begin position="150"/>
        <end position="166"/>
    </location>
</feature>
<feature type="transmembrane region" description="Helical" evidence="6">
    <location>
        <begin position="85"/>
        <end position="106"/>
    </location>
</feature>
<keyword evidence="8" id="KW-1185">Reference proteome</keyword>
<dbReference type="InterPro" id="IPR018385">
    <property type="entry name" value="C4_dicarb_anaerob_car-like"/>
</dbReference>
<dbReference type="InterPro" id="IPR051679">
    <property type="entry name" value="DASS-Related_Transporters"/>
</dbReference>
<evidence type="ECO:0000256" key="5">
    <source>
        <dbReference type="ARBA" id="ARBA00023136"/>
    </source>
</evidence>
<keyword evidence="2" id="KW-1003">Cell membrane</keyword>
<evidence type="ECO:0000256" key="4">
    <source>
        <dbReference type="ARBA" id="ARBA00022989"/>
    </source>
</evidence>
<evidence type="ECO:0000256" key="2">
    <source>
        <dbReference type="ARBA" id="ARBA00022475"/>
    </source>
</evidence>
<feature type="transmembrane region" description="Helical" evidence="6">
    <location>
        <begin position="269"/>
        <end position="286"/>
    </location>
</feature>
<name>A0ABR7DG52_9CLOT</name>
<evidence type="ECO:0000256" key="1">
    <source>
        <dbReference type="ARBA" id="ARBA00004651"/>
    </source>
</evidence>
<sequence>MLNLQKKREKSEDVMKKEMKMPHTLVIIFGIIILVSIATYFVPGGAYERVVNEAGKTVVVDGTFSYVESNPQGIFAVLQAPLEGIMSAAEIIAFLFVVGGAINVVSRTKAIDLGIVRLVNKLKGKEILIIPILTLIFSIGGAVFGMSEEAIPFITLLLPLMLALGYDSILTVAVTYFACILGFSTAMLNPFTVHIAQNIAGVEVGSGVGFRTVVWAITTAVGIAFLMYYANKIKKDPTKSLVYESDRKKKEKLEVNIHSHEDFTIKHKAILSLLAVAIGVIVWGVLVKGFYISEIAAVFLAMGLCSGIVGRLSLNDMAEAFIEGAKGMIGAAVIIGCAKGIVIIAENAQIIDTVLHGLVGLIGNLPSLIAAYLMYIVQMIVNFFVISGSAQAAVTMPLLAPLGDLVGVQRQLSVLIFQLGDGFSNAIFPTSGILIASLGLAGVPYSKWVKWILPIQAIIFLLSLGFITVAMMINWM</sequence>
<comment type="subcellular location">
    <subcellularLocation>
        <location evidence="1">Cell membrane</location>
        <topology evidence="1">Multi-pass membrane protein</topology>
    </subcellularLocation>
</comment>
<protein>
    <submittedName>
        <fullName evidence="7">Basic amino acid antiporter YfcC</fullName>
    </submittedName>
</protein>
<organism evidence="7 8">
    <name type="scientific">Clostridium hominis</name>
    <dbReference type="NCBI Taxonomy" id="2763036"/>
    <lineage>
        <taxon>Bacteria</taxon>
        <taxon>Bacillati</taxon>
        <taxon>Bacillota</taxon>
        <taxon>Clostridia</taxon>
        <taxon>Eubacteriales</taxon>
        <taxon>Clostridiaceae</taxon>
        <taxon>Clostridium</taxon>
    </lineage>
</organism>
<feature type="transmembrane region" description="Helical" evidence="6">
    <location>
        <begin position="208"/>
        <end position="230"/>
    </location>
</feature>
<feature type="transmembrane region" description="Helical" evidence="6">
    <location>
        <begin position="292"/>
        <end position="314"/>
    </location>
</feature>
<proteinExistence type="predicted"/>
<dbReference type="RefSeq" id="WP_186860743.1">
    <property type="nucleotide sequence ID" value="NZ_JACOOO010000038.1"/>
</dbReference>
<feature type="transmembrane region" description="Helical" evidence="6">
    <location>
        <begin position="21"/>
        <end position="42"/>
    </location>
</feature>
<feature type="transmembrane region" description="Helical" evidence="6">
    <location>
        <begin position="326"/>
        <end position="345"/>
    </location>
</feature>
<evidence type="ECO:0000256" key="3">
    <source>
        <dbReference type="ARBA" id="ARBA00022692"/>
    </source>
</evidence>
<dbReference type="PANTHER" id="PTHR43652">
    <property type="entry name" value="BASIC AMINO ACID ANTIPORTER YFCC-RELATED"/>
    <property type="match status" value="1"/>
</dbReference>
<feature type="transmembrane region" description="Helical" evidence="6">
    <location>
        <begin position="423"/>
        <end position="443"/>
    </location>
</feature>
<keyword evidence="3 6" id="KW-0812">Transmembrane</keyword>
<accession>A0ABR7DG52</accession>
<feature type="transmembrane region" description="Helical" evidence="6">
    <location>
        <begin position="455"/>
        <end position="475"/>
    </location>
</feature>
<gene>
    <name evidence="7" type="primary">yfcC</name>
    <name evidence="7" type="ORF">H8S20_16185</name>
</gene>
<feature type="transmembrane region" description="Helical" evidence="6">
    <location>
        <begin position="127"/>
        <end position="144"/>
    </location>
</feature>
<dbReference type="EMBL" id="JACOOO010000038">
    <property type="protein sequence ID" value="MBC5630399.1"/>
    <property type="molecule type" value="Genomic_DNA"/>
</dbReference>
<evidence type="ECO:0000256" key="6">
    <source>
        <dbReference type="SAM" id="Phobius"/>
    </source>
</evidence>
<dbReference type="Pfam" id="PF03606">
    <property type="entry name" value="DcuC"/>
    <property type="match status" value="1"/>
</dbReference>
<reference evidence="7 8" key="1">
    <citation type="submission" date="2020-08" db="EMBL/GenBank/DDBJ databases">
        <title>Genome public.</title>
        <authorList>
            <person name="Liu C."/>
            <person name="Sun Q."/>
        </authorList>
    </citation>
    <scope>NUCLEOTIDE SEQUENCE [LARGE SCALE GENOMIC DNA]</scope>
    <source>
        <strain evidence="7 8">NSJ-6</strain>
    </source>
</reference>
<dbReference type="Proteomes" id="UP000596929">
    <property type="component" value="Unassembled WGS sequence"/>
</dbReference>